<keyword evidence="1" id="KW-1133">Transmembrane helix</keyword>
<dbReference type="Pfam" id="PF10881">
    <property type="entry name" value="DUF2726"/>
    <property type="match status" value="1"/>
</dbReference>
<evidence type="ECO:0000313" key="5">
    <source>
        <dbReference type="Proteomes" id="UP000255113"/>
    </source>
</evidence>
<dbReference type="Proteomes" id="UP000294683">
    <property type="component" value="Unassembled WGS sequence"/>
</dbReference>
<dbReference type="Gene3D" id="3.40.960.10">
    <property type="entry name" value="VSR Endonuclease"/>
    <property type="match status" value="1"/>
</dbReference>
<organism evidence="3 5">
    <name type="scientific">Avibacterium gallinarum</name>
    <name type="common">Pasteurella gallinarum</name>
    <dbReference type="NCBI Taxonomy" id="755"/>
    <lineage>
        <taxon>Bacteria</taxon>
        <taxon>Pseudomonadati</taxon>
        <taxon>Pseudomonadota</taxon>
        <taxon>Gammaproteobacteria</taxon>
        <taxon>Pasteurellales</taxon>
        <taxon>Pasteurellaceae</taxon>
        <taxon>Avibacterium</taxon>
    </lineage>
</organism>
<evidence type="ECO:0000256" key="1">
    <source>
        <dbReference type="SAM" id="Phobius"/>
    </source>
</evidence>
<feature type="transmembrane region" description="Helical" evidence="1">
    <location>
        <begin position="6"/>
        <end position="30"/>
    </location>
</feature>
<evidence type="ECO:0000313" key="4">
    <source>
        <dbReference type="EMBL" id="TDP28305.1"/>
    </source>
</evidence>
<keyword evidence="1" id="KW-0812">Transmembrane</keyword>
<accession>A0A379AXU5</accession>
<protein>
    <submittedName>
        <fullName evidence="3">Protein of uncharacterized function (DUF2726)</fullName>
    </submittedName>
    <submittedName>
        <fullName evidence="4">Uncharacterized protein DUF2726</fullName>
    </submittedName>
</protein>
<reference evidence="3 5" key="1">
    <citation type="submission" date="2018-06" db="EMBL/GenBank/DDBJ databases">
        <authorList>
            <consortium name="Pathogen Informatics"/>
            <person name="Doyle S."/>
        </authorList>
    </citation>
    <scope>NUCLEOTIDE SEQUENCE [LARGE SCALE GENOMIC DNA]</scope>
    <source>
        <strain evidence="3 5">NCTC11188</strain>
    </source>
</reference>
<dbReference type="AlphaFoldDB" id="A0A379AXU5"/>
<reference evidence="4 6" key="2">
    <citation type="submission" date="2019-03" db="EMBL/GenBank/DDBJ databases">
        <title>Genomic Encyclopedia of Type Strains, Phase IV (KMG-IV): sequencing the most valuable type-strain genomes for metagenomic binning, comparative biology and taxonomic classification.</title>
        <authorList>
            <person name="Goeker M."/>
        </authorList>
    </citation>
    <scope>NUCLEOTIDE SEQUENCE [LARGE SCALE GENOMIC DNA]</scope>
    <source>
        <strain evidence="4 6">DSM 17481</strain>
    </source>
</reference>
<dbReference type="EMBL" id="SNXJ01000006">
    <property type="protein sequence ID" value="TDP28305.1"/>
    <property type="molecule type" value="Genomic_DNA"/>
</dbReference>
<keyword evidence="6" id="KW-1185">Reference proteome</keyword>
<evidence type="ECO:0000313" key="3">
    <source>
        <dbReference type="EMBL" id="SUB27185.1"/>
    </source>
</evidence>
<feature type="domain" description="DUF2726" evidence="2">
    <location>
        <begin position="57"/>
        <end position="162"/>
    </location>
</feature>
<name>A0A379AXU5_AVIGA</name>
<evidence type="ECO:0000259" key="2">
    <source>
        <dbReference type="Pfam" id="PF10881"/>
    </source>
</evidence>
<keyword evidence="1" id="KW-0472">Membrane</keyword>
<evidence type="ECO:0000313" key="6">
    <source>
        <dbReference type="Proteomes" id="UP000294683"/>
    </source>
</evidence>
<sequence>MQSSYFAIIGGIWAFVFALFSVALILKIIFKPTKRYKADFTSHSALALIEKADFKKKCLMNKCEYSLFRRLESLLEKHHQGQYFRLFSQVSMGEFICSNDNNAFAKINSKRVDFLIINRKGMPTVVIEYQGSGHFQNNAIERDAVKKEVCRKAEIDYLEFMQDYDELDLEKVSKILHKENIKMKQEGRCNDYHI</sequence>
<dbReference type="InterPro" id="IPR024402">
    <property type="entry name" value="DUF2726"/>
</dbReference>
<gene>
    <name evidence="4" type="ORF">EV689_10675</name>
    <name evidence="3" type="ORF">NCTC11188_01534</name>
</gene>
<dbReference type="EMBL" id="UGSQ01000003">
    <property type="protein sequence ID" value="SUB27185.1"/>
    <property type="molecule type" value="Genomic_DNA"/>
</dbReference>
<dbReference type="Proteomes" id="UP000255113">
    <property type="component" value="Unassembled WGS sequence"/>
</dbReference>
<proteinExistence type="predicted"/>